<dbReference type="EMBL" id="CP044331">
    <property type="protein sequence ID" value="QGM99532.1"/>
    <property type="molecule type" value="Genomic_DNA"/>
</dbReference>
<evidence type="ECO:0000313" key="3">
    <source>
        <dbReference type="Proteomes" id="UP000422569"/>
    </source>
</evidence>
<gene>
    <name evidence="2" type="ORF">F7D14_03735</name>
</gene>
<protein>
    <recommendedName>
        <fullName evidence="4">Aminoglycoside phosphotransferase domain-containing protein</fullName>
    </recommendedName>
</protein>
<keyword evidence="1" id="KW-0472">Membrane</keyword>
<evidence type="ECO:0000313" key="2">
    <source>
        <dbReference type="EMBL" id="QGM99532.1"/>
    </source>
</evidence>
<keyword evidence="1" id="KW-1133">Transmembrane helix</keyword>
<dbReference type="AlphaFoldDB" id="A0A6B8MCN1"/>
<evidence type="ECO:0008006" key="4">
    <source>
        <dbReference type="Google" id="ProtNLM"/>
    </source>
</evidence>
<reference evidence="2 3" key="1">
    <citation type="submission" date="2019-09" db="EMBL/GenBank/DDBJ databases">
        <title>Isolation and complete genome sequencing of Methylocystis species.</title>
        <authorList>
            <person name="Rumah B.L."/>
            <person name="Stead C.E."/>
            <person name="Stevens B.C."/>
            <person name="Minton N.P."/>
            <person name="Grosse-Honebrink A."/>
            <person name="Zhang Y."/>
        </authorList>
    </citation>
    <scope>NUCLEOTIDE SEQUENCE [LARGE SCALE GENOMIC DNA]</scope>
    <source>
        <strain evidence="2 3">BRCS2</strain>
    </source>
</reference>
<keyword evidence="1" id="KW-0812">Transmembrane</keyword>
<dbReference type="Proteomes" id="UP000422569">
    <property type="component" value="Chromosome"/>
</dbReference>
<keyword evidence="3" id="KW-1185">Reference proteome</keyword>
<evidence type="ECO:0000256" key="1">
    <source>
        <dbReference type="SAM" id="Phobius"/>
    </source>
</evidence>
<proteinExistence type="predicted"/>
<sequence>MSYVFLAGPRAFKLKKPVRYPFLDFSTLADRERNCREELRLNRRLTTDVYLGVVALTAGEAGLALGGGGVVVDWLVEMRRLPRERMLDALICAHAADGETIGSICDALARFYEGAGRTSMNPADYAARFLREQALNRDILTRAEFGLAKARLSALDLLDARLAVNLKRLKARVDDGYVLDGHGDLRPEHICVVRPVAIFDCLEFNAALRQVDPFDEIALLGVECARLGAPRLLRGFAAELATRLGCAPPWDLVALYAGWRAALRARLCLAHLLEPSPRDPAKWRPLAGLYLDIAGRALSGSIEEGDDLAFS</sequence>
<feature type="transmembrane region" description="Helical" evidence="1">
    <location>
        <begin position="49"/>
        <end position="76"/>
    </location>
</feature>
<dbReference type="KEGG" id="mpar:F7D14_03735"/>
<name>A0A6B8MCN1_9HYPH</name>
<accession>A0A6B8MCN1</accession>
<organism evidence="2 3">
    <name type="scientific">Methylocystis parvus</name>
    <dbReference type="NCBI Taxonomy" id="134"/>
    <lineage>
        <taxon>Bacteria</taxon>
        <taxon>Pseudomonadati</taxon>
        <taxon>Pseudomonadota</taxon>
        <taxon>Alphaproteobacteria</taxon>
        <taxon>Hyphomicrobiales</taxon>
        <taxon>Methylocystaceae</taxon>
        <taxon>Methylocystis</taxon>
    </lineage>
</organism>